<keyword evidence="2" id="KW-1185">Reference proteome</keyword>
<dbReference type="RefSeq" id="WP_037618015.1">
    <property type="nucleotide sequence ID" value="NZ_JPEN01000103.1"/>
</dbReference>
<reference evidence="1 2" key="1">
    <citation type="submission" date="2014-06" db="EMBL/GenBank/DDBJ databases">
        <authorList>
            <person name="Teng J.L."/>
            <person name="Huang Y."/>
            <person name="Tse H."/>
            <person name="Lau S.K."/>
            <person name="Woo P.C."/>
        </authorList>
    </citation>
    <scope>NUCLEOTIDE SEQUENCE [LARGE SCALE GENOMIC DNA]</scope>
    <source>
        <strain evidence="1 2">HKU4</strain>
    </source>
</reference>
<dbReference type="PATRIC" id="fig|176090.4.peg.1741"/>
<gene>
    <name evidence="1" type="ORF">SSIN_1794</name>
</gene>
<dbReference type="Pfam" id="PF16264">
    <property type="entry name" value="SatD"/>
    <property type="match status" value="1"/>
</dbReference>
<accession>A0A0A0DHK3</accession>
<dbReference type="SUPFAM" id="SSF88659">
    <property type="entry name" value="Sigma3 and sigma4 domains of RNA polymerase sigma factors"/>
    <property type="match status" value="1"/>
</dbReference>
<dbReference type="STRING" id="176090.SSIN_1794"/>
<organism evidence="1 2">
    <name type="scientific">Streptococcus sinensis</name>
    <dbReference type="NCBI Taxonomy" id="176090"/>
    <lineage>
        <taxon>Bacteria</taxon>
        <taxon>Bacillati</taxon>
        <taxon>Bacillota</taxon>
        <taxon>Bacilli</taxon>
        <taxon>Lactobacillales</taxon>
        <taxon>Streptococcaceae</taxon>
        <taxon>Streptococcus</taxon>
    </lineage>
</organism>
<evidence type="ECO:0000313" key="2">
    <source>
        <dbReference type="Proteomes" id="UP000030019"/>
    </source>
</evidence>
<protein>
    <submittedName>
        <fullName evidence="1">SatD</fullName>
    </submittedName>
</protein>
<proteinExistence type="predicted"/>
<dbReference type="InterPro" id="IPR013324">
    <property type="entry name" value="RNA_pol_sigma_r3/r4-like"/>
</dbReference>
<name>A0A0A0DHK3_9STRE</name>
<dbReference type="eggNOG" id="COG1595">
    <property type="taxonomic scope" value="Bacteria"/>
</dbReference>
<dbReference type="InterPro" id="IPR032580">
    <property type="entry name" value="SatD"/>
</dbReference>
<sequence length="221" mass="24920">MLYIALIGDLIESKQLKNRKQAQKDLQDMMAVLNQDYQDYLVSPFTVTTGDEFQALLRLNPEVMRLIDQIALGFPHPIRFGLGLGEIVTEINREQSIGADGPAYWRARAAINAVHEKNDYGSSRLAVSLGDDELSQAVNTVLAAASFIQSKWNSSQREVLEQMLMEYVYDENFSHGEIAELLQISPSALSKRLKSSGLKIYLRNRRLAMRMILQAAKEAEQ</sequence>
<comment type="caution">
    <text evidence="1">The sequence shown here is derived from an EMBL/GenBank/DDBJ whole genome shotgun (WGS) entry which is preliminary data.</text>
</comment>
<dbReference type="EMBL" id="JPEN01000103">
    <property type="protein sequence ID" value="KGM36437.1"/>
    <property type="molecule type" value="Genomic_DNA"/>
</dbReference>
<dbReference type="AlphaFoldDB" id="A0A0A0DHK3"/>
<evidence type="ECO:0000313" key="1">
    <source>
        <dbReference type="EMBL" id="KGM36437.1"/>
    </source>
</evidence>
<dbReference type="Proteomes" id="UP000030019">
    <property type="component" value="Unassembled WGS sequence"/>
</dbReference>